<name>A0A7V0Q751_UNCW3</name>
<comment type="similarity">
    <text evidence="2">In the C-terminal section; belongs to the trehalose phosphatase family.</text>
</comment>
<dbReference type="Gene3D" id="3.30.70.1020">
    <property type="entry name" value="Trehalose-6-phosphate phosphatase related protein, domain 2"/>
    <property type="match status" value="1"/>
</dbReference>
<dbReference type="PANTHER" id="PTHR10788">
    <property type="entry name" value="TREHALOSE-6-PHOSPHATE SYNTHASE"/>
    <property type="match status" value="1"/>
</dbReference>
<dbReference type="NCBIfam" id="TIGR01484">
    <property type="entry name" value="HAD-SF-IIB"/>
    <property type="match status" value="1"/>
</dbReference>
<comment type="catalytic activity">
    <reaction evidence="6">
        <text>D-glucose 6-phosphate + UDP-alpha-D-glucose = alpha,alpha-trehalose 6-phosphate + UDP + H(+)</text>
        <dbReference type="Rhea" id="RHEA:18889"/>
        <dbReference type="ChEBI" id="CHEBI:15378"/>
        <dbReference type="ChEBI" id="CHEBI:58223"/>
        <dbReference type="ChEBI" id="CHEBI:58429"/>
        <dbReference type="ChEBI" id="CHEBI:58885"/>
        <dbReference type="ChEBI" id="CHEBI:61548"/>
        <dbReference type="EC" id="2.4.1.15"/>
    </reaction>
</comment>
<dbReference type="InterPro" id="IPR036412">
    <property type="entry name" value="HAD-like_sf"/>
</dbReference>
<evidence type="ECO:0000256" key="8">
    <source>
        <dbReference type="ARBA" id="ARBA00055920"/>
    </source>
</evidence>
<comment type="caution">
    <text evidence="12">The sequence shown here is derived from an EMBL/GenBank/DDBJ whole genome shotgun (WGS) entry which is preliminary data.</text>
</comment>
<accession>A0A7V0Q751</accession>
<dbReference type="SUPFAM" id="SSF56784">
    <property type="entry name" value="HAD-like"/>
    <property type="match status" value="1"/>
</dbReference>
<dbReference type="InterPro" id="IPR012766">
    <property type="entry name" value="Trehalose_OtsA"/>
</dbReference>
<comment type="similarity">
    <text evidence="3">Belongs to the glycosyltransferase 20 family.</text>
</comment>
<dbReference type="GO" id="GO:0005829">
    <property type="term" value="C:cytosol"/>
    <property type="evidence" value="ECO:0007669"/>
    <property type="project" value="TreeGrafter"/>
</dbReference>
<protein>
    <recommendedName>
        <fullName evidence="10">Alpha,alpha-trehalose-phosphate synthase</fullName>
        <ecNumber evidence="10">2.4.1.15</ecNumber>
    </recommendedName>
</protein>
<keyword evidence="5" id="KW-0808">Transferase</keyword>
<dbReference type="NCBIfam" id="TIGR00685">
    <property type="entry name" value="T6PP"/>
    <property type="match status" value="1"/>
</dbReference>
<evidence type="ECO:0000256" key="11">
    <source>
        <dbReference type="SAM" id="Coils"/>
    </source>
</evidence>
<evidence type="ECO:0000256" key="10">
    <source>
        <dbReference type="NCBIfam" id="TIGR02400"/>
    </source>
</evidence>
<evidence type="ECO:0000256" key="7">
    <source>
        <dbReference type="ARBA" id="ARBA00052754"/>
    </source>
</evidence>
<dbReference type="CDD" id="cd01627">
    <property type="entry name" value="HAD_TPP"/>
    <property type="match status" value="1"/>
</dbReference>
<dbReference type="Gene3D" id="3.40.50.1000">
    <property type="entry name" value="HAD superfamily/HAD-like"/>
    <property type="match status" value="1"/>
</dbReference>
<dbReference type="SUPFAM" id="SSF53756">
    <property type="entry name" value="UDP-Glycosyltransferase/glycogen phosphorylase"/>
    <property type="match status" value="1"/>
</dbReference>
<evidence type="ECO:0000256" key="9">
    <source>
        <dbReference type="ARBA" id="ARBA00060702"/>
    </source>
</evidence>
<dbReference type="GO" id="GO:0005992">
    <property type="term" value="P:trehalose biosynthetic process"/>
    <property type="evidence" value="ECO:0007669"/>
    <property type="project" value="UniProtKB-UniRule"/>
</dbReference>
<evidence type="ECO:0000256" key="3">
    <source>
        <dbReference type="ARBA" id="ARBA00008799"/>
    </source>
</evidence>
<gene>
    <name evidence="12" type="ORF">ENH14_01345</name>
</gene>
<dbReference type="GO" id="GO:0004805">
    <property type="term" value="F:trehalose-phosphatase activity"/>
    <property type="evidence" value="ECO:0007669"/>
    <property type="project" value="TreeGrafter"/>
</dbReference>
<dbReference type="InterPro" id="IPR023214">
    <property type="entry name" value="HAD_sf"/>
</dbReference>
<dbReference type="EMBL" id="DRDR01000060">
    <property type="protein sequence ID" value="HDL60080.1"/>
    <property type="molecule type" value="Genomic_DNA"/>
</dbReference>
<dbReference type="InterPro" id="IPR001830">
    <property type="entry name" value="Glyco_trans_20"/>
</dbReference>
<evidence type="ECO:0000256" key="5">
    <source>
        <dbReference type="ARBA" id="ARBA00022679"/>
    </source>
</evidence>
<keyword evidence="4" id="KW-0328">Glycosyltransferase</keyword>
<evidence type="ECO:0000256" key="2">
    <source>
        <dbReference type="ARBA" id="ARBA00006330"/>
    </source>
</evidence>
<dbReference type="Proteomes" id="UP000886381">
    <property type="component" value="Unassembled WGS sequence"/>
</dbReference>
<dbReference type="AlphaFoldDB" id="A0A7V0Q751"/>
<dbReference type="InterPro" id="IPR003337">
    <property type="entry name" value="Trehalose_PPase"/>
</dbReference>
<evidence type="ECO:0000256" key="4">
    <source>
        <dbReference type="ARBA" id="ARBA00022676"/>
    </source>
</evidence>
<dbReference type="UniPathway" id="UPA00299"/>
<dbReference type="GO" id="GO:0003825">
    <property type="term" value="F:alpha,alpha-trehalose-phosphate synthase (UDP-forming) activity"/>
    <property type="evidence" value="ECO:0007669"/>
    <property type="project" value="UniProtKB-UniRule"/>
</dbReference>
<evidence type="ECO:0000256" key="1">
    <source>
        <dbReference type="ARBA" id="ARBA00005199"/>
    </source>
</evidence>
<comment type="catalytic activity">
    <reaction evidence="7">
        <text>ADP-alpha-D-glucose + sn-glycerol 3-phosphate = 2-O-(alpha-D-glucopyranosyl)-sn-glycerol 3-phosphate + ADP + H(+)</text>
        <dbReference type="Rhea" id="RHEA:12881"/>
        <dbReference type="ChEBI" id="CHEBI:15378"/>
        <dbReference type="ChEBI" id="CHEBI:57498"/>
        <dbReference type="ChEBI" id="CHEBI:57597"/>
        <dbReference type="ChEBI" id="CHEBI:87089"/>
        <dbReference type="ChEBI" id="CHEBI:456216"/>
        <dbReference type="EC" id="2.4.1.213"/>
    </reaction>
</comment>
<comment type="pathway">
    <text evidence="9">Glycan metabolism; glucosylglycerol biosynthesis.</text>
</comment>
<proteinExistence type="inferred from homology"/>
<dbReference type="GO" id="GO:0033828">
    <property type="term" value="F:glucosylglycerol-phosphate synthase activity"/>
    <property type="evidence" value="ECO:0007669"/>
    <property type="project" value="UniProtKB-EC"/>
</dbReference>
<dbReference type="Gene3D" id="3.40.50.2000">
    <property type="entry name" value="Glycogen Phosphorylase B"/>
    <property type="match status" value="2"/>
</dbReference>
<evidence type="ECO:0000256" key="6">
    <source>
        <dbReference type="ARBA" id="ARBA00048039"/>
    </source>
</evidence>
<dbReference type="NCBIfam" id="TIGR02400">
    <property type="entry name" value="trehalose_OtsA"/>
    <property type="match status" value="1"/>
</dbReference>
<dbReference type="FunFam" id="3.40.50.2000:FF:000010">
    <property type="entry name" value="Alpha,alpha-trehalose-phosphate synthase"/>
    <property type="match status" value="1"/>
</dbReference>
<dbReference type="NCBIfam" id="NF011071">
    <property type="entry name" value="PRK14501.1"/>
    <property type="match status" value="1"/>
</dbReference>
<dbReference type="Pfam" id="PF02358">
    <property type="entry name" value="Trehalose_PPase"/>
    <property type="match status" value="1"/>
</dbReference>
<dbReference type="EC" id="2.4.1.15" evidence="10"/>
<organism evidence="12">
    <name type="scientific">candidate division WOR-3 bacterium</name>
    <dbReference type="NCBI Taxonomy" id="2052148"/>
    <lineage>
        <taxon>Bacteria</taxon>
        <taxon>Bacteria division WOR-3</taxon>
    </lineage>
</organism>
<comment type="pathway">
    <text evidence="1">Glycan biosynthesis; trehalose biosynthesis.</text>
</comment>
<keyword evidence="11" id="KW-0175">Coiled coil</keyword>
<dbReference type="PANTHER" id="PTHR10788:SF106">
    <property type="entry name" value="BCDNA.GH08860"/>
    <property type="match status" value="1"/>
</dbReference>
<feature type="coiled-coil region" evidence="11">
    <location>
        <begin position="416"/>
        <end position="443"/>
    </location>
</feature>
<dbReference type="InterPro" id="IPR006379">
    <property type="entry name" value="HAD-SF_hydro_IIB"/>
</dbReference>
<sequence>MKRLIIISNRLPITVQRKEGQLTFQESVGGLAKGLASFYKTHDSFWIGWPGVAREKIKRTEKKTVIETLKRKKCYPVFLSQRHVELYYNGFCNRTIWPLFHYFTEFTEYSDNYWEAYKKVNELFAKAVLEIANEDDVIWIHDYHLMLLPGLLRKKLKNNPIGFFLHIPFPSFEVFRLLPWRNEIIQGLLGADLIGFHTYDYVRHFLSSAHRIGGYEHSYGQIYVDTRLVKVDAFPMGIDFEKFYNSSLEKSVQREIKRIRNKTHNRKIVLSVDRLDYTKGIIRRLETFDYFLDKNPAYKDKVTLILVAVPTRTKIDQYRVIKKQLEELVGKINGKHSALGWVPIWYLYRSLPFKTLAALYNIADVCLVTPLRDGMNLVAKEYVASKRDGKGVLILSEMAGAAKELAEAIIVNPNNREEITEALKKALNMKEREQKKRTKKMQERIRRYNVSRWAKDFIEKLHFIKETQLKLKENRLNKDVEERMLSHYKRSRNRLLLLDYDGTLVPFKERPELARPDKKILNLLRNLTEDERNEVIIVSGRDKHTLEKWFFRLDINLIAEHGGWIKPRGEEWKTLEPFKTDWKEEIRKILEKYVDSTPGSFIEEKEFSLAWHYRKVDYELGLVRARELKDDIFHIVANSDIEILEGHKVIEIKNAGINKGRAVLNWLNSNSWDFILAIGDDWTDEDIFEILPEEAYSIKVGWAPSKAKYYVDDYREIRKLLFEMEELNNETS</sequence>
<dbReference type="CDD" id="cd03788">
    <property type="entry name" value="GT20_TPS"/>
    <property type="match status" value="1"/>
</dbReference>
<dbReference type="Pfam" id="PF00982">
    <property type="entry name" value="Glyco_transf_20"/>
    <property type="match status" value="1"/>
</dbReference>
<dbReference type="FunFam" id="3.40.50.1000:FF:000052">
    <property type="entry name" value="Alpha,alpha-trehalose-phosphate synthase [UDP-forming] 6"/>
    <property type="match status" value="1"/>
</dbReference>
<evidence type="ECO:0000313" key="12">
    <source>
        <dbReference type="EMBL" id="HDL60080.1"/>
    </source>
</evidence>
<comment type="function">
    <text evidence="8">Involved in salt tolerance by producing GG-phosphate from ADP-glucose and glycerol-3-phosphate (G3P), an intermediate in the synthesis of the osmolyte glucosylglycerol (GG).</text>
</comment>
<reference evidence="12" key="1">
    <citation type="journal article" date="2020" name="mSystems">
        <title>Genome- and Community-Level Interaction Insights into Carbon Utilization and Element Cycling Functions of Hydrothermarchaeota in Hydrothermal Sediment.</title>
        <authorList>
            <person name="Zhou Z."/>
            <person name="Liu Y."/>
            <person name="Xu W."/>
            <person name="Pan J."/>
            <person name="Luo Z.H."/>
            <person name="Li M."/>
        </authorList>
    </citation>
    <scope>NUCLEOTIDE SEQUENCE [LARGE SCALE GENOMIC DNA]</scope>
    <source>
        <strain evidence="12">HyVt-28</strain>
    </source>
</reference>